<organism evidence="1 2">
    <name type="scientific">Scortum barcoo</name>
    <name type="common">barcoo grunter</name>
    <dbReference type="NCBI Taxonomy" id="214431"/>
    <lineage>
        <taxon>Eukaryota</taxon>
        <taxon>Metazoa</taxon>
        <taxon>Chordata</taxon>
        <taxon>Craniata</taxon>
        <taxon>Vertebrata</taxon>
        <taxon>Euteleostomi</taxon>
        <taxon>Actinopterygii</taxon>
        <taxon>Neopterygii</taxon>
        <taxon>Teleostei</taxon>
        <taxon>Neoteleostei</taxon>
        <taxon>Acanthomorphata</taxon>
        <taxon>Eupercaria</taxon>
        <taxon>Centrarchiformes</taxon>
        <taxon>Terapontoidei</taxon>
        <taxon>Terapontidae</taxon>
        <taxon>Scortum</taxon>
    </lineage>
</organism>
<accession>A0ACB8VMG0</accession>
<name>A0ACB8VMG0_9TELE</name>
<evidence type="ECO:0000313" key="2">
    <source>
        <dbReference type="Proteomes" id="UP000831701"/>
    </source>
</evidence>
<comment type="caution">
    <text evidence="1">The sequence shown here is derived from an EMBL/GenBank/DDBJ whole genome shotgun (WGS) entry which is preliminary data.</text>
</comment>
<dbReference type="Proteomes" id="UP000831701">
    <property type="component" value="Chromosome 19"/>
</dbReference>
<gene>
    <name evidence="1" type="ORF">L3Q82_003301</name>
</gene>
<protein>
    <submittedName>
        <fullName evidence="1">Uncharacterized protein</fullName>
    </submittedName>
</protein>
<dbReference type="EMBL" id="CM041549">
    <property type="protein sequence ID" value="KAI3356661.1"/>
    <property type="molecule type" value="Genomic_DNA"/>
</dbReference>
<evidence type="ECO:0000313" key="1">
    <source>
        <dbReference type="EMBL" id="KAI3356661.1"/>
    </source>
</evidence>
<reference evidence="1" key="1">
    <citation type="submission" date="2022-04" db="EMBL/GenBank/DDBJ databases">
        <title>Jade perch genome.</title>
        <authorList>
            <person name="Chao B."/>
        </authorList>
    </citation>
    <scope>NUCLEOTIDE SEQUENCE</scope>
    <source>
        <strain evidence="1">CB-2022</strain>
    </source>
</reference>
<keyword evidence="2" id="KW-1185">Reference proteome</keyword>
<sequence length="486" mass="54581">MLWWRACLLPGLGQQKSFTVTRGETLSQVCSLLCVIVWACKRPRLHPLHPQSDGLVERFNRTLAKQLAILTTEHQRDWDMHLPLVLMAYRSAVQDSTSCTPALLMLGRELRTPAEMAFGIDPQTHRGFHLDQSTPGDSRTAWSRLMPLPATSCRKQGVRQKRNYDIRARGTDFKAGDLVWVYSPRRRKGRCPKLDCHWVGPCEVLEKKLGERDPSSVALPQDPTDAAKLLNDNLSVQVRSAPVREEVVRQNTLTVVRQRGGDASDRTELCGEEDVLQFGKYRVSHHILLHNFLPMTEISVRIGMTTELESAGLWSASILVHNPAKTKVTNHVTRSGGGKVQPGLGVSWSHIPRTRILLERVEKAATVGRSSRRSATLIKSSRQVRQAASSDRFCQRGSAERRMSQRPVETGDFEVVPVTSKRSLTGSGGVALQKDPQERENWMRLIPDKSEKHNPPPKRLIKGVRSKKPFSISSDCTKESHDLESK</sequence>
<proteinExistence type="predicted"/>